<dbReference type="GO" id="GO:0003677">
    <property type="term" value="F:DNA binding"/>
    <property type="evidence" value="ECO:0007669"/>
    <property type="project" value="UniProtKB-KW"/>
</dbReference>
<feature type="compositionally biased region" description="Basic and acidic residues" evidence="9">
    <location>
        <begin position="235"/>
        <end position="258"/>
    </location>
</feature>
<dbReference type="SMART" id="SM00490">
    <property type="entry name" value="HELICc"/>
    <property type="match status" value="1"/>
</dbReference>
<sequence length="1200" mass="138335">MKNSSNEEKDNTSKNNEIKSNLDKDEENESVKLDKDSSEVNTENLVEKEKSIEENDEISKKKSIHEKTNSQICESDKTSSDETKIESSKKVHEDESEKNTSQSGEEGTSGKKKLFSNKATEEYSLEEMGGDCNMDKEKDSSKETTKNTHDESYVLSDSEKDEPRKKKLAENSSESDSEKKRKRGKKKIDEDVITINSEDSNDSDDFSTFCVKKKLIRNAKKEIKKIISESESEENEKSEGNEKSENSDAEYEDQKSDGESSDSSSKTEKEKQDRPSKRRRIKQVNDDSSGSDSKVTRKKIKKVISKNSLSDETKKAEAEERERRQRIFEKQKKYNQIYENADLASSKVDKLILDIDEKTEKPLLEVGKDLVSKLKPHQASGIQFMWDACFESLEMAKSNEGSGCILAHCMGLGKTLQVIALATTLLESAEETNVRKVLIVTPLSTVLNWKSEFNNWLSGDEDFEVYELVTCKTQNAERAHYIKQWHQNGGVMIISYAMFRNLSNDKNKKVSKKLRTTFYEGLVDPGPDLVVCDEGHLLKNEKTGLSIAMNKIKTRRRIVLTGTPLQNNLKEYYCMVQFVKPSLLGTYKEYLNRFVNPITNGQYTDSTQYDINIMRRRSHVLHKLLEGIVQRRDYSVLSPYLPPKHEYVLFLTLTDTQKKLYSHYLNHFARKSKEGSNRTSYLFQDFQAFSRICIHPRVLLDKSAEDQQKYKSDDEESIGSLKDFICDESDTTTPECSESESNSEESDKNKKKSVSRRVTRAQRADKKSGSESEVEEVQESEKEWWQEFCDGEELDNIAHGTKILMLLEILKECEQIGDKVLVFSQSLYALNVIEYFLAKVDEATQNGNANEKTCGYTGSWAFGLDYFRLDGSTNCNTRSTWCDNFNKESNTRARLFLLSTRAGGLGINLVAANRVIIFDVSWNPSSDIQSIYRVYRFGQLKPSYIYRFVIYGTMEMKIYERQVTKQAISKRVIDEQQIDRHYNQNDLAELYKFEPGSEDRPIPLVPKDVLLGELLQHHEDKIFKYHEHQSLLENKEDETLNEEERKAAWEEFENEKVARTKQNLIGKFSVNTVQLALKSIIQRDNPTWNNNQILSIIPQLMEQLIFQLNANDTTMYNKIATEVKHMQDEYARKMQMQFMQYRMQMEAQRRQQQFGPQHLNAYARFPNPYLTGQFQQYFMGTPANAFGASTSNSNDVVELN</sequence>
<keyword evidence="8" id="KW-0539">Nucleus</keyword>
<evidence type="ECO:0000313" key="13">
    <source>
        <dbReference type="Proteomes" id="UP001516400"/>
    </source>
</evidence>
<evidence type="ECO:0000256" key="8">
    <source>
        <dbReference type="ARBA" id="ARBA00023242"/>
    </source>
</evidence>
<feature type="compositionally biased region" description="Basic and acidic residues" evidence="9">
    <location>
        <begin position="133"/>
        <end position="164"/>
    </location>
</feature>
<keyword evidence="4" id="KW-0378">Hydrolase</keyword>
<evidence type="ECO:0000259" key="11">
    <source>
        <dbReference type="PROSITE" id="PS51194"/>
    </source>
</evidence>
<dbReference type="Pfam" id="PF00271">
    <property type="entry name" value="Helicase_C"/>
    <property type="match status" value="1"/>
</dbReference>
<dbReference type="EMBL" id="JABFTP020000185">
    <property type="protein sequence ID" value="KAL3288349.1"/>
    <property type="molecule type" value="Genomic_DNA"/>
</dbReference>
<dbReference type="InterPro" id="IPR001650">
    <property type="entry name" value="Helicase_C-like"/>
</dbReference>
<dbReference type="PROSITE" id="PS51194">
    <property type="entry name" value="HELICASE_CTER"/>
    <property type="match status" value="1"/>
</dbReference>
<evidence type="ECO:0000313" key="12">
    <source>
        <dbReference type="EMBL" id="KAL3288349.1"/>
    </source>
</evidence>
<keyword evidence="13" id="KW-1185">Reference proteome</keyword>
<evidence type="ECO:0000256" key="7">
    <source>
        <dbReference type="ARBA" id="ARBA00023125"/>
    </source>
</evidence>
<evidence type="ECO:0000256" key="6">
    <source>
        <dbReference type="ARBA" id="ARBA00022840"/>
    </source>
</evidence>
<feature type="domain" description="Helicase ATP-binding" evidence="10">
    <location>
        <begin position="395"/>
        <end position="582"/>
    </location>
</feature>
<feature type="compositionally biased region" description="Basic and acidic residues" evidence="9">
    <location>
        <begin position="265"/>
        <end position="275"/>
    </location>
</feature>
<feature type="domain" description="Helicase C-terminal" evidence="11">
    <location>
        <begin position="805"/>
        <end position="986"/>
    </location>
</feature>
<evidence type="ECO:0000256" key="3">
    <source>
        <dbReference type="ARBA" id="ARBA00022741"/>
    </source>
</evidence>
<keyword evidence="5" id="KW-0347">Helicase</keyword>
<dbReference type="GO" id="GO:0004386">
    <property type="term" value="F:helicase activity"/>
    <property type="evidence" value="ECO:0007669"/>
    <property type="project" value="UniProtKB-KW"/>
</dbReference>
<comment type="caution">
    <text evidence="12">The sequence shown here is derived from an EMBL/GenBank/DDBJ whole genome shotgun (WGS) entry which is preliminary data.</text>
</comment>
<dbReference type="GO" id="GO:0016787">
    <property type="term" value="F:hydrolase activity"/>
    <property type="evidence" value="ECO:0007669"/>
    <property type="project" value="UniProtKB-KW"/>
</dbReference>
<feature type="compositionally biased region" description="Basic residues" evidence="9">
    <location>
        <begin position="749"/>
        <end position="760"/>
    </location>
</feature>
<dbReference type="Gene3D" id="1.20.120.850">
    <property type="entry name" value="SWI2/SNF2 ATPases, N-terminal domain"/>
    <property type="match status" value="1"/>
</dbReference>
<accession>A0ABD2PBI4</accession>
<dbReference type="InterPro" id="IPR000330">
    <property type="entry name" value="SNF2_N"/>
</dbReference>
<dbReference type="InterPro" id="IPR027417">
    <property type="entry name" value="P-loop_NTPase"/>
</dbReference>
<dbReference type="PANTHER" id="PTHR45797:SF3">
    <property type="entry name" value="TRANSCRIPTIONAL REGULATOR ATRX HOMOLOG"/>
    <property type="match status" value="1"/>
</dbReference>
<reference evidence="12 13" key="1">
    <citation type="journal article" date="2021" name="BMC Biol.">
        <title>Horizontally acquired antibacterial genes associated with adaptive radiation of ladybird beetles.</title>
        <authorList>
            <person name="Li H.S."/>
            <person name="Tang X.F."/>
            <person name="Huang Y.H."/>
            <person name="Xu Z.Y."/>
            <person name="Chen M.L."/>
            <person name="Du X.Y."/>
            <person name="Qiu B.Y."/>
            <person name="Chen P.T."/>
            <person name="Zhang W."/>
            <person name="Slipinski A."/>
            <person name="Escalona H.E."/>
            <person name="Waterhouse R.M."/>
            <person name="Zwick A."/>
            <person name="Pang H."/>
        </authorList>
    </citation>
    <scope>NUCLEOTIDE SEQUENCE [LARGE SCALE GENOMIC DNA]</scope>
    <source>
        <strain evidence="12">SYSU2018</strain>
    </source>
</reference>
<dbReference type="Gene3D" id="3.40.50.300">
    <property type="entry name" value="P-loop containing nucleotide triphosphate hydrolases"/>
    <property type="match status" value="2"/>
</dbReference>
<evidence type="ECO:0000256" key="5">
    <source>
        <dbReference type="ARBA" id="ARBA00022806"/>
    </source>
</evidence>
<dbReference type="GO" id="GO:0005524">
    <property type="term" value="F:ATP binding"/>
    <property type="evidence" value="ECO:0007669"/>
    <property type="project" value="UniProtKB-KW"/>
</dbReference>
<dbReference type="PROSITE" id="PS51192">
    <property type="entry name" value="HELICASE_ATP_BIND_1"/>
    <property type="match status" value="1"/>
</dbReference>
<feature type="compositionally biased region" description="Basic and acidic residues" evidence="9">
    <location>
        <begin position="45"/>
        <end position="98"/>
    </location>
</feature>
<dbReference type="InterPro" id="IPR049730">
    <property type="entry name" value="SNF2/RAD54-like_C"/>
</dbReference>
<dbReference type="Pfam" id="PF00176">
    <property type="entry name" value="SNF2-rel_dom"/>
    <property type="match status" value="1"/>
</dbReference>
<keyword evidence="3" id="KW-0547">Nucleotide-binding</keyword>
<dbReference type="AlphaFoldDB" id="A0ABD2PBI4"/>
<dbReference type="SUPFAM" id="SSF52540">
    <property type="entry name" value="P-loop containing nucleoside triphosphate hydrolases"/>
    <property type="match status" value="2"/>
</dbReference>
<feature type="region of interest" description="Disordered" evidence="9">
    <location>
        <begin position="729"/>
        <end position="778"/>
    </location>
</feature>
<evidence type="ECO:0008006" key="14">
    <source>
        <dbReference type="Google" id="ProtNLM"/>
    </source>
</evidence>
<evidence type="ECO:0000256" key="1">
    <source>
        <dbReference type="ARBA" id="ARBA00004123"/>
    </source>
</evidence>
<dbReference type="InterPro" id="IPR038718">
    <property type="entry name" value="SNF2-like_sf"/>
</dbReference>
<keyword evidence="7" id="KW-0238">DNA-binding</keyword>
<dbReference type="Gene3D" id="3.40.50.10810">
    <property type="entry name" value="Tandem AAA-ATPase domain"/>
    <property type="match status" value="1"/>
</dbReference>
<dbReference type="SMART" id="SM00487">
    <property type="entry name" value="DEXDc"/>
    <property type="match status" value="1"/>
</dbReference>
<evidence type="ECO:0000256" key="4">
    <source>
        <dbReference type="ARBA" id="ARBA00022801"/>
    </source>
</evidence>
<evidence type="ECO:0000259" key="10">
    <source>
        <dbReference type="PROSITE" id="PS51192"/>
    </source>
</evidence>
<keyword evidence="6" id="KW-0067">ATP-binding</keyword>
<dbReference type="GO" id="GO:0005634">
    <property type="term" value="C:nucleus"/>
    <property type="evidence" value="ECO:0007669"/>
    <property type="project" value="UniProtKB-SubCell"/>
</dbReference>
<name>A0ABD2PBI4_9CUCU</name>
<dbReference type="Proteomes" id="UP001516400">
    <property type="component" value="Unassembled WGS sequence"/>
</dbReference>
<dbReference type="InterPro" id="IPR044574">
    <property type="entry name" value="ARIP4-like"/>
</dbReference>
<gene>
    <name evidence="12" type="ORF">HHI36_002797</name>
</gene>
<feature type="region of interest" description="Disordered" evidence="9">
    <location>
        <begin position="226"/>
        <end position="301"/>
    </location>
</feature>
<feature type="region of interest" description="Disordered" evidence="9">
    <location>
        <begin position="1"/>
        <end position="208"/>
    </location>
</feature>
<proteinExistence type="inferred from homology"/>
<comment type="similarity">
    <text evidence="2">Belongs to the SNF2/RAD54 helicase family.</text>
</comment>
<feature type="compositionally biased region" description="Basic and acidic residues" evidence="9">
    <location>
        <begin position="1"/>
        <end position="38"/>
    </location>
</feature>
<comment type="subcellular location">
    <subcellularLocation>
        <location evidence="1">Nucleus</location>
    </subcellularLocation>
</comment>
<protein>
    <recommendedName>
        <fullName evidence="14">Transcriptional regulator ATRX homolog</fullName>
    </recommendedName>
</protein>
<dbReference type="PANTHER" id="PTHR45797">
    <property type="entry name" value="RAD54-LIKE"/>
    <property type="match status" value="1"/>
</dbReference>
<organism evidence="12 13">
    <name type="scientific">Cryptolaemus montrouzieri</name>
    <dbReference type="NCBI Taxonomy" id="559131"/>
    <lineage>
        <taxon>Eukaryota</taxon>
        <taxon>Metazoa</taxon>
        <taxon>Ecdysozoa</taxon>
        <taxon>Arthropoda</taxon>
        <taxon>Hexapoda</taxon>
        <taxon>Insecta</taxon>
        <taxon>Pterygota</taxon>
        <taxon>Neoptera</taxon>
        <taxon>Endopterygota</taxon>
        <taxon>Coleoptera</taxon>
        <taxon>Polyphaga</taxon>
        <taxon>Cucujiformia</taxon>
        <taxon>Coccinelloidea</taxon>
        <taxon>Coccinellidae</taxon>
        <taxon>Scymninae</taxon>
        <taxon>Scymnini</taxon>
        <taxon>Cryptolaemus</taxon>
    </lineage>
</organism>
<dbReference type="InterPro" id="IPR014001">
    <property type="entry name" value="Helicase_ATP-bd"/>
</dbReference>
<evidence type="ECO:0000256" key="9">
    <source>
        <dbReference type="SAM" id="MobiDB-lite"/>
    </source>
</evidence>
<evidence type="ECO:0000256" key="2">
    <source>
        <dbReference type="ARBA" id="ARBA00007025"/>
    </source>
</evidence>
<dbReference type="CDD" id="cd18793">
    <property type="entry name" value="SF2_C_SNF"/>
    <property type="match status" value="1"/>
</dbReference>